<dbReference type="InterPro" id="IPR011990">
    <property type="entry name" value="TPR-like_helical_dom_sf"/>
</dbReference>
<name>A0AAV9L854_9SOLN</name>
<evidence type="ECO:0000256" key="1">
    <source>
        <dbReference type="ARBA" id="ARBA00007626"/>
    </source>
</evidence>
<keyword evidence="5" id="KW-1185">Reference proteome</keyword>
<dbReference type="Gene3D" id="1.25.40.10">
    <property type="entry name" value="Tetratricopeptide repeat domain"/>
    <property type="match status" value="1"/>
</dbReference>
<gene>
    <name evidence="4" type="ORF">R3W88_010740</name>
</gene>
<sequence length="102" mass="11527">MLFHSWRKPLCNRGLVDEAKELLGKMEDNGCLLDNATSNLIVHGFLKSNKTNEAMALLKEIIQRGFPADKVTMSLLIELLLLIGEGPFLLNMIPKLHLRNEK</sequence>
<comment type="caution">
    <text evidence="4">The sequence shown here is derived from an EMBL/GenBank/DDBJ whole genome shotgun (WGS) entry which is preliminary data.</text>
</comment>
<dbReference type="PANTHER" id="PTHR47941">
    <property type="entry name" value="PENTATRICOPEPTIDE REPEAT-CONTAINING PROTEIN 3, MITOCHONDRIAL"/>
    <property type="match status" value="1"/>
</dbReference>
<evidence type="ECO:0000313" key="4">
    <source>
        <dbReference type="EMBL" id="KAK4720507.1"/>
    </source>
</evidence>
<reference evidence="4 5" key="1">
    <citation type="submission" date="2023-10" db="EMBL/GenBank/DDBJ databases">
        <title>Genome-Wide Identification Analysis in wild type Solanum Pinnatisectum Reveals Some Genes Defensing Phytophthora Infestans.</title>
        <authorList>
            <person name="Sun C."/>
        </authorList>
    </citation>
    <scope>NUCLEOTIDE SEQUENCE [LARGE SCALE GENOMIC DNA]</scope>
    <source>
        <strain evidence="4">LQN</strain>
        <tissue evidence="4">Leaf</tissue>
    </source>
</reference>
<evidence type="ECO:0000256" key="3">
    <source>
        <dbReference type="PROSITE-ProRule" id="PRU00708"/>
    </source>
</evidence>
<evidence type="ECO:0000313" key="5">
    <source>
        <dbReference type="Proteomes" id="UP001311915"/>
    </source>
</evidence>
<dbReference type="InterPro" id="IPR002885">
    <property type="entry name" value="PPR_rpt"/>
</dbReference>
<dbReference type="Proteomes" id="UP001311915">
    <property type="component" value="Unassembled WGS sequence"/>
</dbReference>
<dbReference type="NCBIfam" id="TIGR00756">
    <property type="entry name" value="PPR"/>
    <property type="match status" value="2"/>
</dbReference>
<dbReference type="Pfam" id="PF13041">
    <property type="entry name" value="PPR_2"/>
    <property type="match status" value="1"/>
</dbReference>
<evidence type="ECO:0000256" key="2">
    <source>
        <dbReference type="ARBA" id="ARBA00022737"/>
    </source>
</evidence>
<accession>A0AAV9L854</accession>
<dbReference type="EMBL" id="JAWPEI010000007">
    <property type="protein sequence ID" value="KAK4720507.1"/>
    <property type="molecule type" value="Genomic_DNA"/>
</dbReference>
<keyword evidence="2" id="KW-0677">Repeat</keyword>
<evidence type="ECO:0008006" key="6">
    <source>
        <dbReference type="Google" id="ProtNLM"/>
    </source>
</evidence>
<feature type="repeat" description="PPR" evidence="3">
    <location>
        <begin position="34"/>
        <end position="68"/>
    </location>
</feature>
<dbReference type="PROSITE" id="PS51375">
    <property type="entry name" value="PPR"/>
    <property type="match status" value="1"/>
</dbReference>
<comment type="similarity">
    <text evidence="1">Belongs to the PPR family. P subfamily.</text>
</comment>
<protein>
    <recommendedName>
        <fullName evidence="6">Pentatricopeptide repeat-containing protein</fullName>
    </recommendedName>
</protein>
<dbReference type="Pfam" id="PF01535">
    <property type="entry name" value="PPR"/>
    <property type="match status" value="1"/>
</dbReference>
<organism evidence="4 5">
    <name type="scientific">Solanum pinnatisectum</name>
    <name type="common">tansyleaf nightshade</name>
    <dbReference type="NCBI Taxonomy" id="50273"/>
    <lineage>
        <taxon>Eukaryota</taxon>
        <taxon>Viridiplantae</taxon>
        <taxon>Streptophyta</taxon>
        <taxon>Embryophyta</taxon>
        <taxon>Tracheophyta</taxon>
        <taxon>Spermatophyta</taxon>
        <taxon>Magnoliopsida</taxon>
        <taxon>eudicotyledons</taxon>
        <taxon>Gunneridae</taxon>
        <taxon>Pentapetalae</taxon>
        <taxon>asterids</taxon>
        <taxon>lamiids</taxon>
        <taxon>Solanales</taxon>
        <taxon>Solanaceae</taxon>
        <taxon>Solanoideae</taxon>
        <taxon>Solaneae</taxon>
        <taxon>Solanum</taxon>
    </lineage>
</organism>
<dbReference type="AlphaFoldDB" id="A0AAV9L854"/>
<proteinExistence type="inferred from homology"/>